<dbReference type="EMBL" id="BOPG01000064">
    <property type="protein sequence ID" value="GIJ61290.1"/>
    <property type="molecule type" value="Genomic_DNA"/>
</dbReference>
<dbReference type="PANTHER" id="PTHR11051">
    <property type="entry name" value="GLYCOSYL HYDROLASE-RELATED"/>
    <property type="match status" value="1"/>
</dbReference>
<dbReference type="Pfam" id="PF03636">
    <property type="entry name" value="Glyco_hydro_65N"/>
    <property type="match status" value="1"/>
</dbReference>
<dbReference type="GO" id="GO:0030246">
    <property type="term" value="F:carbohydrate binding"/>
    <property type="evidence" value="ECO:0007669"/>
    <property type="project" value="InterPro"/>
</dbReference>
<feature type="binding site" evidence="4">
    <location>
        <begin position="618"/>
        <end position="619"/>
    </location>
    <ligand>
        <name>substrate</name>
    </ligand>
</feature>
<dbReference type="InterPro" id="IPR012341">
    <property type="entry name" value="6hp_glycosidase-like_sf"/>
</dbReference>
<evidence type="ECO:0000256" key="1">
    <source>
        <dbReference type="ARBA" id="ARBA00006768"/>
    </source>
</evidence>
<dbReference type="Pfam" id="PF03633">
    <property type="entry name" value="Glyco_hydro_65C"/>
    <property type="match status" value="1"/>
</dbReference>
<feature type="domain" description="Glycoside hydrolase family 65 C-terminal" evidence="6">
    <location>
        <begin position="716"/>
        <end position="776"/>
    </location>
</feature>
<keyword evidence="2" id="KW-0326">Glycosidase</keyword>
<comment type="similarity">
    <text evidence="1">Belongs to the glycosyl hydrolase 65 family.</text>
</comment>
<dbReference type="Gene3D" id="2.70.98.40">
    <property type="entry name" value="Glycoside hydrolase, family 65, N-terminal domain"/>
    <property type="match status" value="1"/>
</dbReference>
<dbReference type="InterPro" id="IPR011013">
    <property type="entry name" value="Gal_mutarotase_sf_dom"/>
</dbReference>
<accession>A0A8J3ZG76</accession>
<protein>
    <submittedName>
        <fullName evidence="8">Kojibiose phosphorylase</fullName>
    </submittedName>
</protein>
<organism evidence="8 9">
    <name type="scientific">Virgisporangium aurantiacum</name>
    <dbReference type="NCBI Taxonomy" id="175570"/>
    <lineage>
        <taxon>Bacteria</taxon>
        <taxon>Bacillati</taxon>
        <taxon>Actinomycetota</taxon>
        <taxon>Actinomycetes</taxon>
        <taxon>Micromonosporales</taxon>
        <taxon>Micromonosporaceae</taxon>
        <taxon>Virgisporangium</taxon>
    </lineage>
</organism>
<reference evidence="8" key="1">
    <citation type="submission" date="2021-01" db="EMBL/GenBank/DDBJ databases">
        <title>Whole genome shotgun sequence of Virgisporangium aurantiacum NBRC 16421.</title>
        <authorList>
            <person name="Komaki H."/>
            <person name="Tamura T."/>
        </authorList>
    </citation>
    <scope>NUCLEOTIDE SEQUENCE</scope>
    <source>
        <strain evidence="8">NBRC 16421</strain>
    </source>
</reference>
<evidence type="ECO:0000259" key="6">
    <source>
        <dbReference type="Pfam" id="PF03633"/>
    </source>
</evidence>
<feature type="domain" description="Glycoside hydrolase family 65 central catalytic" evidence="5">
    <location>
        <begin position="345"/>
        <end position="705"/>
    </location>
</feature>
<evidence type="ECO:0000256" key="2">
    <source>
        <dbReference type="ARBA" id="ARBA00023295"/>
    </source>
</evidence>
<feature type="active site" description="Proton donor" evidence="3">
    <location>
        <position position="506"/>
    </location>
</feature>
<dbReference type="Gene3D" id="1.50.10.10">
    <property type="match status" value="1"/>
</dbReference>
<evidence type="ECO:0000313" key="9">
    <source>
        <dbReference type="Proteomes" id="UP000612585"/>
    </source>
</evidence>
<dbReference type="InterPro" id="IPR005194">
    <property type="entry name" value="Glyco_hydro_65_C"/>
</dbReference>
<dbReference type="InterPro" id="IPR008928">
    <property type="entry name" value="6-hairpin_glycosidase_sf"/>
</dbReference>
<keyword evidence="9" id="KW-1185">Reference proteome</keyword>
<evidence type="ECO:0000259" key="7">
    <source>
        <dbReference type="Pfam" id="PF03636"/>
    </source>
</evidence>
<dbReference type="Proteomes" id="UP000612585">
    <property type="component" value="Unassembled WGS sequence"/>
</dbReference>
<dbReference type="GO" id="GO:0016757">
    <property type="term" value="F:glycosyltransferase activity"/>
    <property type="evidence" value="ECO:0007669"/>
    <property type="project" value="UniProtKB-ARBA"/>
</dbReference>
<feature type="binding site" evidence="4">
    <location>
        <begin position="379"/>
        <end position="380"/>
    </location>
    <ligand>
        <name>substrate</name>
    </ligand>
</feature>
<keyword evidence="2" id="KW-0378">Hydrolase</keyword>
<dbReference type="SUPFAM" id="SSF74650">
    <property type="entry name" value="Galactose mutarotase-like"/>
    <property type="match status" value="1"/>
</dbReference>
<feature type="domain" description="Glycoside hydrolase family 65 N-terminal" evidence="7">
    <location>
        <begin position="23"/>
        <end position="286"/>
    </location>
</feature>
<dbReference type="PIRSF" id="PIRSF036289">
    <property type="entry name" value="Glycosyl_hydrolase_malt_phosph"/>
    <property type="match status" value="1"/>
</dbReference>
<evidence type="ECO:0000256" key="4">
    <source>
        <dbReference type="PIRSR" id="PIRSR036289-51"/>
    </source>
</evidence>
<comment type="caution">
    <text evidence="8">The sequence shown here is derived from an EMBL/GenBank/DDBJ whole genome shotgun (WGS) entry which is preliminary data.</text>
</comment>
<dbReference type="RefSeq" id="WP_204006113.1">
    <property type="nucleotide sequence ID" value="NZ_BOPG01000064.1"/>
</dbReference>
<dbReference type="PANTHER" id="PTHR11051:SF13">
    <property type="entry name" value="GLYCOSYL TRANSFERASE"/>
    <property type="match status" value="1"/>
</dbReference>
<sequence length="800" mass="91369">MLKREFVLPPEHLYPPDEWRIVETRYTDEYADRAETVFSLGNGFLGVRGTFEEGRPARSPGTYVNGLHETWPIVHAEEAHALARLGQTIVIVPDSTIFKLYVDDEPLFLATARLRDYRRILDMRNGILSREFVWALPSGKHVRVRSTRLVSFEHRHLVAMTYEVTMLDHAAPVAISSQVVNRQDSRPVDEMPEQRPSDPRLAKVLPQRVLNARVTEQVDSRVLLGYRTTNSRMTLAVGVDHVVDTQCPYQVEGSVDQDNGEVLITADASPGVPIRITKFATYQGSRTIPVPELVDRSRRTLDRALRTGFDTLVEQQRHQLDQFWDRADVRVESRSDQVRRQQAIRWNLFQVAQASWRAENAGIPAKGLTGHAYDGHYFWDTEIYVLPFLSYTQPRIAANLLRHRHSMLDLARDRAKAMSQNGALFPWRTLTGEEASANFQTGTAQYHINADIAYAIRRHTNVQGDLDLMCEVGAEMLVETARLWEDLGFYGADGKFHIYGVTGPDEYTTVVNDNTYTNLMARLNLSYAASTVRMLRKERPDAYVVLAHEVDLRPDEIESWERAAAAMHVPYDPQRGIHPQDDTFLKREMWDLKNTPREKFPLLLHYHPLVIYRYQVIKQADIVLAMFLLGNEFSQEQKRVNYEYYDPLTTGDSSLSACVQSILAAEIGNERQALQYFNYALLMDLADIAGNTSNGVHIASAAGVWSSLVFGFGGVRDFHGDLSFAPALPRVWSSLSFSLRFRKRQIRVRLSQDEERYLIEEGEPLEVTIRGEQHLLRTDVPVVIPRDPAANRRRREPVVD</sequence>
<dbReference type="InterPro" id="IPR037018">
    <property type="entry name" value="GH65_N"/>
</dbReference>
<dbReference type="Pfam" id="PF03632">
    <property type="entry name" value="Glyco_hydro_65m"/>
    <property type="match status" value="1"/>
</dbReference>
<evidence type="ECO:0000259" key="5">
    <source>
        <dbReference type="Pfam" id="PF03632"/>
    </source>
</evidence>
<dbReference type="InterPro" id="IPR017045">
    <property type="entry name" value="Malt_Pase/Glycosyl_Hdrlase"/>
</dbReference>
<evidence type="ECO:0000313" key="8">
    <source>
        <dbReference type="EMBL" id="GIJ61290.1"/>
    </source>
</evidence>
<dbReference type="SUPFAM" id="SSF48208">
    <property type="entry name" value="Six-hairpin glycosidases"/>
    <property type="match status" value="1"/>
</dbReference>
<dbReference type="InterPro" id="IPR005196">
    <property type="entry name" value="Glyco_hydro_65_N"/>
</dbReference>
<evidence type="ECO:0000256" key="3">
    <source>
        <dbReference type="PIRSR" id="PIRSR036289-50"/>
    </source>
</evidence>
<dbReference type="Gene3D" id="2.60.420.10">
    <property type="entry name" value="Maltose phosphorylase, domain 3"/>
    <property type="match status" value="1"/>
</dbReference>
<proteinExistence type="inferred from homology"/>
<dbReference type="GO" id="GO:0004553">
    <property type="term" value="F:hydrolase activity, hydrolyzing O-glycosyl compounds"/>
    <property type="evidence" value="ECO:0007669"/>
    <property type="project" value="TreeGrafter"/>
</dbReference>
<dbReference type="InterPro" id="IPR005195">
    <property type="entry name" value="Glyco_hydro_65_M"/>
</dbReference>
<dbReference type="GO" id="GO:0005975">
    <property type="term" value="P:carbohydrate metabolic process"/>
    <property type="evidence" value="ECO:0007669"/>
    <property type="project" value="InterPro"/>
</dbReference>
<gene>
    <name evidence="8" type="ORF">Vau01_088060</name>
</gene>
<dbReference type="AlphaFoldDB" id="A0A8J3ZG76"/>
<name>A0A8J3ZG76_9ACTN</name>